<dbReference type="Proteomes" id="UP000176998">
    <property type="component" value="Unassembled WGS sequence"/>
</dbReference>
<organism evidence="1 2">
    <name type="scientific">Colletotrichum orchidophilum</name>
    <dbReference type="NCBI Taxonomy" id="1209926"/>
    <lineage>
        <taxon>Eukaryota</taxon>
        <taxon>Fungi</taxon>
        <taxon>Dikarya</taxon>
        <taxon>Ascomycota</taxon>
        <taxon>Pezizomycotina</taxon>
        <taxon>Sordariomycetes</taxon>
        <taxon>Hypocreomycetidae</taxon>
        <taxon>Glomerellales</taxon>
        <taxon>Glomerellaceae</taxon>
        <taxon>Colletotrichum</taxon>
    </lineage>
</organism>
<evidence type="ECO:0000313" key="1">
    <source>
        <dbReference type="EMBL" id="OHE94504.1"/>
    </source>
</evidence>
<keyword evidence="2" id="KW-1185">Reference proteome</keyword>
<dbReference type="AlphaFoldDB" id="A0A1G4AZC9"/>
<name>A0A1G4AZC9_9PEZI</name>
<reference evidence="1 2" key="1">
    <citation type="submission" date="2016-09" db="EMBL/GenBank/DDBJ databases">
        <authorList>
            <person name="Capua I."/>
            <person name="De Benedictis P."/>
            <person name="Joannis T."/>
            <person name="Lombin L.H."/>
            <person name="Cattoli G."/>
        </authorList>
    </citation>
    <scope>NUCLEOTIDE SEQUENCE [LARGE SCALE GENOMIC DNA]</scope>
    <source>
        <strain evidence="1 2">IMI 309357</strain>
    </source>
</reference>
<protein>
    <submittedName>
        <fullName evidence="1">Uncharacterized protein</fullName>
    </submittedName>
</protein>
<evidence type="ECO:0000313" key="2">
    <source>
        <dbReference type="Proteomes" id="UP000176998"/>
    </source>
</evidence>
<accession>A0A1G4AZC9</accession>
<sequence length="71" mass="7628">MAGIRHLIRGLGIPPQPGKSKACPVVSKATYRGRKGERRGCGCSVETPTPPGLPPTTSRLVIAFVYPRWPC</sequence>
<dbReference type="GeneID" id="34563362"/>
<dbReference type="EMBL" id="MJBS01000099">
    <property type="protein sequence ID" value="OHE94504.1"/>
    <property type="molecule type" value="Genomic_DNA"/>
</dbReference>
<gene>
    <name evidence="1" type="ORF">CORC01_10224</name>
</gene>
<comment type="caution">
    <text evidence="1">The sequence shown here is derived from an EMBL/GenBank/DDBJ whole genome shotgun (WGS) entry which is preliminary data.</text>
</comment>
<proteinExistence type="predicted"/>
<dbReference type="RefSeq" id="XP_022471666.1">
    <property type="nucleotide sequence ID" value="XM_022621852.1"/>
</dbReference>